<dbReference type="AlphaFoldDB" id="A0A0S3S5M8"/>
<accession>A0A0S3S5M8</accession>
<evidence type="ECO:0000313" key="2">
    <source>
        <dbReference type="Proteomes" id="UP000291084"/>
    </source>
</evidence>
<keyword evidence="2" id="KW-1185">Reference proteome</keyword>
<protein>
    <submittedName>
        <fullName evidence="1">Uncharacterized protein</fullName>
    </submittedName>
</protein>
<organism evidence="1 2">
    <name type="scientific">Vigna angularis var. angularis</name>
    <dbReference type="NCBI Taxonomy" id="157739"/>
    <lineage>
        <taxon>Eukaryota</taxon>
        <taxon>Viridiplantae</taxon>
        <taxon>Streptophyta</taxon>
        <taxon>Embryophyta</taxon>
        <taxon>Tracheophyta</taxon>
        <taxon>Spermatophyta</taxon>
        <taxon>Magnoliopsida</taxon>
        <taxon>eudicotyledons</taxon>
        <taxon>Gunneridae</taxon>
        <taxon>Pentapetalae</taxon>
        <taxon>rosids</taxon>
        <taxon>fabids</taxon>
        <taxon>Fabales</taxon>
        <taxon>Fabaceae</taxon>
        <taxon>Papilionoideae</taxon>
        <taxon>50 kb inversion clade</taxon>
        <taxon>NPAAA clade</taxon>
        <taxon>indigoferoid/millettioid clade</taxon>
        <taxon>Phaseoleae</taxon>
        <taxon>Vigna</taxon>
    </lineage>
</organism>
<name>A0A0S3S5M8_PHAAN</name>
<dbReference type="EMBL" id="AP015038">
    <property type="protein sequence ID" value="BAT88117.1"/>
    <property type="molecule type" value="Genomic_DNA"/>
</dbReference>
<dbReference type="Proteomes" id="UP000291084">
    <property type="component" value="Chromosome 5"/>
</dbReference>
<gene>
    <name evidence="1" type="primary">Vigan.05G155900</name>
    <name evidence="1" type="ORF">VIGAN_05155900</name>
</gene>
<sequence>MWALFTISFSSRESSITMQLLSWTRGFDNITFQLSLLCLLGSSSPTSFFMCITLIKPGLGCCNCWLGFFSHGKYFQPWLPLSSFWNVDHLARSRHPQVLLFLLDHALQLLQHVAASSFSAAMVDVDCCGSWRRWKLERETACWALLLDQRRLLDMDICCCWCVQLSKNHHRFSFQS</sequence>
<reference evidence="1 2" key="1">
    <citation type="journal article" date="2015" name="Sci. Rep.">
        <title>The power of single molecule real-time sequencing technology in the de novo assembly of a eukaryotic genome.</title>
        <authorList>
            <person name="Sakai H."/>
            <person name="Naito K."/>
            <person name="Ogiso-Tanaka E."/>
            <person name="Takahashi Y."/>
            <person name="Iseki K."/>
            <person name="Muto C."/>
            <person name="Satou K."/>
            <person name="Teruya K."/>
            <person name="Shiroma A."/>
            <person name="Shimoji M."/>
            <person name="Hirano T."/>
            <person name="Itoh T."/>
            <person name="Kaga A."/>
            <person name="Tomooka N."/>
        </authorList>
    </citation>
    <scope>NUCLEOTIDE SEQUENCE [LARGE SCALE GENOMIC DNA]</scope>
    <source>
        <strain evidence="2">cv. Shumari</strain>
    </source>
</reference>
<proteinExistence type="predicted"/>
<evidence type="ECO:0000313" key="1">
    <source>
        <dbReference type="EMBL" id="BAT88117.1"/>
    </source>
</evidence>